<feature type="compositionally biased region" description="Low complexity" evidence="8">
    <location>
        <begin position="109"/>
        <end position="118"/>
    </location>
</feature>
<comment type="similarity">
    <text evidence="1">Belongs to the TRAFAC class translation factor GTPase superfamily. Classic translation factor GTPase family. IF-2 subfamily.</text>
</comment>
<feature type="region of interest" description="Disordered" evidence="8">
    <location>
        <begin position="54"/>
        <end position="228"/>
    </location>
</feature>
<dbReference type="CDD" id="cd03692">
    <property type="entry name" value="mtIF2_IVc"/>
    <property type="match status" value="1"/>
</dbReference>
<dbReference type="Gene3D" id="3.40.50.300">
    <property type="entry name" value="P-loop containing nucleotide triphosphate hydrolases"/>
    <property type="match status" value="1"/>
</dbReference>
<keyword evidence="4" id="KW-0648">Protein biosynthesis</keyword>
<accession>A0A1D1ZNA6</accession>
<dbReference type="PANTHER" id="PTHR43381">
    <property type="entry name" value="TRANSLATION INITIATION FACTOR IF-2-RELATED"/>
    <property type="match status" value="1"/>
</dbReference>
<dbReference type="InterPro" id="IPR009000">
    <property type="entry name" value="Transl_B-barrel_sf"/>
</dbReference>
<evidence type="ECO:0000256" key="4">
    <source>
        <dbReference type="ARBA" id="ARBA00022917"/>
    </source>
</evidence>
<dbReference type="AlphaFoldDB" id="A0A1D1ZNA6"/>
<dbReference type="InterPro" id="IPR000795">
    <property type="entry name" value="T_Tr_GTP-bd_dom"/>
</dbReference>
<dbReference type="PROSITE" id="PS51722">
    <property type="entry name" value="G_TR_2"/>
    <property type="match status" value="1"/>
</dbReference>
<feature type="compositionally biased region" description="Polar residues" evidence="8">
    <location>
        <begin position="193"/>
        <end position="207"/>
    </location>
</feature>
<gene>
    <name evidence="10" type="ORF">g.15372</name>
</gene>
<dbReference type="InterPro" id="IPR027417">
    <property type="entry name" value="P-loop_NTPase"/>
</dbReference>
<dbReference type="Pfam" id="PF11987">
    <property type="entry name" value="IF-2"/>
    <property type="match status" value="1"/>
</dbReference>
<feature type="compositionally biased region" description="Basic and acidic residues" evidence="8">
    <location>
        <begin position="98"/>
        <end position="108"/>
    </location>
</feature>
<sequence>MSCCMMSPCPTTAVGVASRLAPTGNLFPFRGVLVPLRRSKQSYRCIRCHTTLESQAEPANRREPEASEAPTAPVTLKPPPSRRPAPIYRAPPSYTPGDDSRPGERRGPEGAPRGQPGTRPDRRPNNRGPPGGARPPPGGTRPPGSPQQPSNGSSGQPYQRSASQTANRGRQARGAYNTRPPSRNPPVPITPAATESPQAASNGTAQNGRGKGGPGPSIPQEKEKKQEWVDLDSRRRARLNRRSERREERLANVAVREEIFEVGPEGMAVGDLAAMLAIPAVDVVKYLFLNGVMAAINATLDPDTVKAVGKEYGVEVLDRDVADVASGAVKSLDLSLDEDEVAVPRPPVVAVMGHVDHGKTSLLDHIRSTRVAAGEAGGITQSIGAYTCAVDSGGERRAITFLDTPGHEAFGAMRARGARVTDVAVLVVAADDGVRPQTREAAAHARAAGVPIVVAINKVDKPGADVPRVMQELAAEDLVPEAWGGKTPVVEISAKRGTGIDGLLEVVLLVAELEELVACPDRPALGTVLEARMDRRQGACATLLVQTGTLRLGDMVAAGQAYGRVRSMQSAGGAVDSAGPSTAVAMLGLSEVPTAGDEFTVHASEAAARAAASLARDSRRLDRLADLASGGSMVTLSSLASSDSGDEEGPGGPGDGGAGAGQALMHMNLVLKADASGSVEAVRGALAALPQGAVVLRYLLAAPGEVSESDVALASASGGVVLAFQTRAGEAAALAAKQAGVELRAYSVIYDLVDDVRAAMEGRLTSVQETVPLGEAVVKATFGGGARRVAGCEVTEGALRKGASLRVWRGATLVHEGTLTSLRRVKEDVASVAAGTECGVSVPDFHGWEAGDRLEAFKLVQKKQKLEQAQAAVASFGD</sequence>
<evidence type="ECO:0000259" key="9">
    <source>
        <dbReference type="PROSITE" id="PS51722"/>
    </source>
</evidence>
<dbReference type="FunFam" id="3.40.50.300:FF:000019">
    <property type="entry name" value="Translation initiation factor IF-2"/>
    <property type="match status" value="1"/>
</dbReference>
<dbReference type="PROSITE" id="PS01176">
    <property type="entry name" value="IF2"/>
    <property type="match status" value="1"/>
</dbReference>
<evidence type="ECO:0000256" key="2">
    <source>
        <dbReference type="ARBA" id="ARBA00022540"/>
    </source>
</evidence>
<feature type="region of interest" description="Disordered" evidence="8">
    <location>
        <begin position="637"/>
        <end position="659"/>
    </location>
</feature>
<dbReference type="Gene3D" id="3.40.50.10050">
    <property type="entry name" value="Translation initiation factor IF- 2, domain 3"/>
    <property type="match status" value="1"/>
</dbReference>
<dbReference type="SUPFAM" id="SSF52540">
    <property type="entry name" value="P-loop containing nucleoside triphosphate hydrolases"/>
    <property type="match status" value="1"/>
</dbReference>
<dbReference type="InterPro" id="IPR053905">
    <property type="entry name" value="EF-G-like_DII"/>
</dbReference>
<organism evidence="10">
    <name type="scientific">Auxenochlorella protothecoides</name>
    <name type="common">Green microalga</name>
    <name type="synonym">Chlorella protothecoides</name>
    <dbReference type="NCBI Taxonomy" id="3075"/>
    <lineage>
        <taxon>Eukaryota</taxon>
        <taxon>Viridiplantae</taxon>
        <taxon>Chlorophyta</taxon>
        <taxon>core chlorophytes</taxon>
        <taxon>Trebouxiophyceae</taxon>
        <taxon>Chlorellales</taxon>
        <taxon>Chlorellaceae</taxon>
        <taxon>Auxenochlorella</taxon>
    </lineage>
</organism>
<dbReference type="SUPFAM" id="SSF50447">
    <property type="entry name" value="Translation proteins"/>
    <property type="match status" value="2"/>
</dbReference>
<dbReference type="PANTHER" id="PTHR43381:SF5">
    <property type="entry name" value="TR-TYPE G DOMAIN-CONTAINING PROTEIN"/>
    <property type="match status" value="1"/>
</dbReference>
<dbReference type="SUPFAM" id="SSF52156">
    <property type="entry name" value="Initiation factor IF2/eIF5b, domain 3"/>
    <property type="match status" value="1"/>
</dbReference>
<dbReference type="Pfam" id="PF22042">
    <property type="entry name" value="EF-G_D2"/>
    <property type="match status" value="1"/>
</dbReference>
<dbReference type="InterPro" id="IPR006847">
    <property type="entry name" value="IF2_N"/>
</dbReference>
<dbReference type="GO" id="GO:0005525">
    <property type="term" value="F:GTP binding"/>
    <property type="evidence" value="ECO:0007669"/>
    <property type="project" value="UniProtKB-KW"/>
</dbReference>
<dbReference type="Gene3D" id="2.40.30.10">
    <property type="entry name" value="Translation factors"/>
    <property type="match status" value="2"/>
</dbReference>
<evidence type="ECO:0000256" key="8">
    <source>
        <dbReference type="SAM" id="MobiDB-lite"/>
    </source>
</evidence>
<feature type="compositionally biased region" description="Pro residues" evidence="8">
    <location>
        <begin position="132"/>
        <end position="146"/>
    </location>
</feature>
<dbReference type="GO" id="GO:0005737">
    <property type="term" value="C:cytoplasm"/>
    <property type="evidence" value="ECO:0007669"/>
    <property type="project" value="TreeGrafter"/>
</dbReference>
<dbReference type="InterPro" id="IPR000178">
    <property type="entry name" value="TF_IF2_bacterial-like"/>
</dbReference>
<dbReference type="PRINTS" id="PR00315">
    <property type="entry name" value="ELONGATNFCT"/>
</dbReference>
<evidence type="ECO:0000256" key="6">
    <source>
        <dbReference type="ARBA" id="ARBA00025162"/>
    </source>
</evidence>
<feature type="compositionally biased region" description="Polar residues" evidence="8">
    <location>
        <begin position="158"/>
        <end position="168"/>
    </location>
</feature>
<feature type="compositionally biased region" description="Gly residues" evidence="8">
    <location>
        <begin position="650"/>
        <end position="659"/>
    </location>
</feature>
<dbReference type="HAMAP" id="MF_00100_B">
    <property type="entry name" value="IF_2_B"/>
    <property type="match status" value="1"/>
</dbReference>
<dbReference type="CDD" id="cd03702">
    <property type="entry name" value="IF2_mtIF2_II"/>
    <property type="match status" value="1"/>
</dbReference>
<feature type="compositionally biased region" description="Low complexity" evidence="8">
    <location>
        <begin position="147"/>
        <end position="157"/>
    </location>
</feature>
<dbReference type="NCBIfam" id="TIGR00231">
    <property type="entry name" value="small_GTP"/>
    <property type="match status" value="1"/>
</dbReference>
<dbReference type="GO" id="GO:0003924">
    <property type="term" value="F:GTPase activity"/>
    <property type="evidence" value="ECO:0007669"/>
    <property type="project" value="InterPro"/>
</dbReference>
<dbReference type="InterPro" id="IPR015760">
    <property type="entry name" value="TIF_IF2"/>
</dbReference>
<proteinExistence type="inferred from homology"/>
<keyword evidence="3" id="KW-0547">Nucleotide-binding</keyword>
<dbReference type="InterPro" id="IPR044145">
    <property type="entry name" value="IF2_II"/>
</dbReference>
<name>A0A1D1ZNA6_AUXPR</name>
<comment type="function">
    <text evidence="6">One of the essential components for the initiation of protein synthesis. Protects formylmethionyl-tRNA from spontaneous hydrolysis and promotes its binding to the 30S ribosomal subunits. Also involved in the hydrolysis of GTP during the formation of the 70S ribosomal complex.</text>
</comment>
<dbReference type="CDD" id="cd01887">
    <property type="entry name" value="IF2_eIF5B"/>
    <property type="match status" value="1"/>
</dbReference>
<dbReference type="FunFam" id="3.40.50.10050:FF:000001">
    <property type="entry name" value="Translation initiation factor IF-2"/>
    <property type="match status" value="1"/>
</dbReference>
<evidence type="ECO:0000256" key="3">
    <source>
        <dbReference type="ARBA" id="ARBA00022741"/>
    </source>
</evidence>
<dbReference type="InterPro" id="IPR023115">
    <property type="entry name" value="TIF_IF2_dom3"/>
</dbReference>
<keyword evidence="2" id="KW-0396">Initiation factor</keyword>
<feature type="domain" description="Tr-type G" evidence="9">
    <location>
        <begin position="344"/>
        <end position="517"/>
    </location>
</feature>
<evidence type="ECO:0000256" key="7">
    <source>
        <dbReference type="ARBA" id="ARBA00044105"/>
    </source>
</evidence>
<dbReference type="FunFam" id="2.40.30.10:FF:000008">
    <property type="entry name" value="Translation initiation factor IF-2"/>
    <property type="match status" value="1"/>
</dbReference>
<protein>
    <recommendedName>
        <fullName evidence="7">Translation initiation factor IF-2, chloroplastic</fullName>
    </recommendedName>
</protein>
<evidence type="ECO:0000256" key="5">
    <source>
        <dbReference type="ARBA" id="ARBA00023134"/>
    </source>
</evidence>
<dbReference type="EMBL" id="GDKF01010283">
    <property type="protein sequence ID" value="JAT68339.1"/>
    <property type="molecule type" value="Transcribed_RNA"/>
</dbReference>
<dbReference type="GO" id="GO:0003743">
    <property type="term" value="F:translation initiation factor activity"/>
    <property type="evidence" value="ECO:0007669"/>
    <property type="project" value="UniProtKB-KW"/>
</dbReference>
<dbReference type="InterPro" id="IPR036925">
    <property type="entry name" value="TIF_IF2_dom3_sf"/>
</dbReference>
<evidence type="ECO:0000313" key="10">
    <source>
        <dbReference type="EMBL" id="JAT68339.1"/>
    </source>
</evidence>
<dbReference type="NCBIfam" id="TIGR00487">
    <property type="entry name" value="IF-2"/>
    <property type="match status" value="1"/>
</dbReference>
<dbReference type="Pfam" id="PF00009">
    <property type="entry name" value="GTP_EFTU"/>
    <property type="match status" value="1"/>
</dbReference>
<dbReference type="InterPro" id="IPR005225">
    <property type="entry name" value="Small_GTP-bd"/>
</dbReference>
<keyword evidence="5" id="KW-0342">GTP-binding</keyword>
<dbReference type="Pfam" id="PF04760">
    <property type="entry name" value="IF2_N"/>
    <property type="match status" value="1"/>
</dbReference>
<evidence type="ECO:0000256" key="1">
    <source>
        <dbReference type="ARBA" id="ARBA00007733"/>
    </source>
</evidence>
<reference evidence="10" key="1">
    <citation type="submission" date="2015-08" db="EMBL/GenBank/DDBJ databases">
        <authorList>
            <person name="Babu N.S."/>
            <person name="Beckwith C.J."/>
            <person name="Beseler K.G."/>
            <person name="Brison A."/>
            <person name="Carone J.V."/>
            <person name="Caskin T.P."/>
            <person name="Diamond M."/>
            <person name="Durham M.E."/>
            <person name="Foxe J.M."/>
            <person name="Go M."/>
            <person name="Henderson B.A."/>
            <person name="Jones I.B."/>
            <person name="McGettigan J.A."/>
            <person name="Micheletti S.J."/>
            <person name="Nasrallah M.E."/>
            <person name="Ortiz D."/>
            <person name="Piller C.R."/>
            <person name="Privatt S.R."/>
            <person name="Schneider S.L."/>
            <person name="Sharp S."/>
            <person name="Smith T.C."/>
            <person name="Stanton J.D."/>
            <person name="Ullery H.E."/>
            <person name="Wilson R.J."/>
            <person name="Serrano M.G."/>
            <person name="Buck G."/>
            <person name="Lee V."/>
            <person name="Wang Y."/>
            <person name="Carvalho R."/>
            <person name="Voegtly L."/>
            <person name="Shi R."/>
            <person name="Duckworth R."/>
            <person name="Johnson A."/>
            <person name="Loviza R."/>
            <person name="Walstead R."/>
            <person name="Shah Z."/>
            <person name="Kiflezghi M."/>
            <person name="Wade K."/>
            <person name="Ball S.L."/>
            <person name="Bradley K.W."/>
            <person name="Asai D.J."/>
            <person name="Bowman C.A."/>
            <person name="Russell D.A."/>
            <person name="Pope W.H."/>
            <person name="Jacobs-Sera D."/>
            <person name="Hendrix R.W."/>
            <person name="Hatfull G.F."/>
        </authorList>
    </citation>
    <scope>NUCLEOTIDE SEQUENCE</scope>
</reference>